<dbReference type="Proteomes" id="UP000249393">
    <property type="component" value="Unassembled WGS sequence"/>
</dbReference>
<keyword evidence="2" id="KW-1133">Transmembrane helix</keyword>
<sequence length="111" mass="11163">MLAVAAVVAVQAADGALASTAETQARLAAARPVATKAVSPPPAPVTGEQPPPGPGATTAAPRPNLPAPPAPSPKPAPRRDAGLLLLIPALLSIVALVRWLARRRRSAAKRV</sequence>
<evidence type="ECO:0000313" key="3">
    <source>
        <dbReference type="EMBL" id="PZR34585.1"/>
    </source>
</evidence>
<feature type="compositionally biased region" description="Pro residues" evidence="1">
    <location>
        <begin position="63"/>
        <end position="75"/>
    </location>
</feature>
<evidence type="ECO:0000313" key="4">
    <source>
        <dbReference type="Proteomes" id="UP000249393"/>
    </source>
</evidence>
<name>A0A2W5VGZ3_9CAUL</name>
<feature type="compositionally biased region" description="Pro residues" evidence="1">
    <location>
        <begin position="39"/>
        <end position="54"/>
    </location>
</feature>
<keyword evidence="2" id="KW-0472">Membrane</keyword>
<protein>
    <submittedName>
        <fullName evidence="3">Uncharacterized protein</fullName>
    </submittedName>
</protein>
<dbReference type="EMBL" id="QFQZ01000025">
    <property type="protein sequence ID" value="PZR34585.1"/>
    <property type="molecule type" value="Genomic_DNA"/>
</dbReference>
<keyword evidence="2" id="KW-0812">Transmembrane</keyword>
<organism evidence="3 4">
    <name type="scientific">Caulobacter segnis</name>
    <dbReference type="NCBI Taxonomy" id="88688"/>
    <lineage>
        <taxon>Bacteria</taxon>
        <taxon>Pseudomonadati</taxon>
        <taxon>Pseudomonadota</taxon>
        <taxon>Alphaproteobacteria</taxon>
        <taxon>Caulobacterales</taxon>
        <taxon>Caulobacteraceae</taxon>
        <taxon>Caulobacter</taxon>
    </lineage>
</organism>
<feature type="transmembrane region" description="Helical" evidence="2">
    <location>
        <begin position="81"/>
        <end position="101"/>
    </location>
</feature>
<feature type="region of interest" description="Disordered" evidence="1">
    <location>
        <begin position="28"/>
        <end position="79"/>
    </location>
</feature>
<accession>A0A2W5VGZ3</accession>
<gene>
    <name evidence="3" type="ORF">DI526_10065</name>
</gene>
<evidence type="ECO:0000256" key="2">
    <source>
        <dbReference type="SAM" id="Phobius"/>
    </source>
</evidence>
<comment type="caution">
    <text evidence="3">The sequence shown here is derived from an EMBL/GenBank/DDBJ whole genome shotgun (WGS) entry which is preliminary data.</text>
</comment>
<evidence type="ECO:0000256" key="1">
    <source>
        <dbReference type="SAM" id="MobiDB-lite"/>
    </source>
</evidence>
<proteinExistence type="predicted"/>
<dbReference type="AlphaFoldDB" id="A0A2W5VGZ3"/>
<reference evidence="3 4" key="1">
    <citation type="submission" date="2017-08" db="EMBL/GenBank/DDBJ databases">
        <title>Infants hospitalized years apart are colonized by the same room-sourced microbial strains.</title>
        <authorList>
            <person name="Brooks B."/>
            <person name="Olm M.R."/>
            <person name="Firek B.A."/>
            <person name="Baker R."/>
            <person name="Thomas B.C."/>
            <person name="Morowitz M.J."/>
            <person name="Banfield J.F."/>
        </authorList>
    </citation>
    <scope>NUCLEOTIDE SEQUENCE [LARGE SCALE GENOMIC DNA]</scope>
    <source>
        <strain evidence="3">S2_003_000_R2_4</strain>
    </source>
</reference>